<reference evidence="1" key="1">
    <citation type="submission" date="2020-12" db="EMBL/GenBank/DDBJ databases">
        <title>Oil enriched cultivation method for isolating marine PHA-producing bacteria.</title>
        <authorList>
            <person name="Zheng W."/>
            <person name="Yu S."/>
            <person name="Huang Y."/>
        </authorList>
    </citation>
    <scope>NUCLEOTIDE SEQUENCE</scope>
    <source>
        <strain evidence="1">SY-2-12</strain>
    </source>
</reference>
<proteinExistence type="predicted"/>
<dbReference type="EMBL" id="JAEKJZ010000008">
    <property type="protein sequence ID" value="MBN9673741.1"/>
    <property type="molecule type" value="Genomic_DNA"/>
</dbReference>
<comment type="caution">
    <text evidence="1">The sequence shown here is derived from an EMBL/GenBank/DDBJ whole genome shotgun (WGS) entry which is preliminary data.</text>
</comment>
<evidence type="ECO:0000313" key="2">
    <source>
        <dbReference type="Proteomes" id="UP000664096"/>
    </source>
</evidence>
<dbReference type="Proteomes" id="UP000664096">
    <property type="component" value="Unassembled WGS sequence"/>
</dbReference>
<name>A0A939EIC2_9HYPH</name>
<evidence type="ECO:0000313" key="1">
    <source>
        <dbReference type="EMBL" id="MBN9673741.1"/>
    </source>
</evidence>
<accession>A0A939EIC2</accession>
<organism evidence="1 2">
    <name type="scientific">Roseibium aggregatum</name>
    <dbReference type="NCBI Taxonomy" id="187304"/>
    <lineage>
        <taxon>Bacteria</taxon>
        <taxon>Pseudomonadati</taxon>
        <taxon>Pseudomonadota</taxon>
        <taxon>Alphaproteobacteria</taxon>
        <taxon>Hyphomicrobiales</taxon>
        <taxon>Stappiaceae</taxon>
        <taxon>Roseibium</taxon>
    </lineage>
</organism>
<sequence>MPTEISGENQGSKEKWRARFETNGTVPCVTAGSADITFMGRQLLYQLKTVVKDTGQHGKALNAHRIPV</sequence>
<dbReference type="AlphaFoldDB" id="A0A939EIC2"/>
<dbReference type="RefSeq" id="WP_207143942.1">
    <property type="nucleotide sequence ID" value="NZ_JAEKJZ010000008.1"/>
</dbReference>
<gene>
    <name evidence="1" type="ORF">JF539_25525</name>
</gene>
<protein>
    <submittedName>
        <fullName evidence="1">Uncharacterized protein</fullName>
    </submittedName>
</protein>